<protein>
    <submittedName>
        <fullName evidence="2">Uncharacterized protein</fullName>
    </submittedName>
</protein>
<sequence>GEDLKEINRVVVNSGNPLTKSIAGRTQMADNLLQYGEITSSQYMNVIMTGNLDTATDGAIYQEFAIKNENEALMMGEQVPVFVLDEHYDHIKEHRTLISDPGMRKDPQLVQMVLEHINQHIEQLKTADPQLLMVLEMQPIAPAQPPQGQPPAEGNPAAAPNPAEMPPVDQAVAQTGAELQAPNAHMPEEFSDAPVTSAQNQAKITGNE</sequence>
<feature type="compositionally biased region" description="Low complexity" evidence="1">
    <location>
        <begin position="150"/>
        <end position="162"/>
    </location>
</feature>
<organism evidence="2">
    <name type="scientific">marine sediment metagenome</name>
    <dbReference type="NCBI Taxonomy" id="412755"/>
    <lineage>
        <taxon>unclassified sequences</taxon>
        <taxon>metagenomes</taxon>
        <taxon>ecological metagenomes</taxon>
    </lineage>
</organism>
<accession>X1VNM0</accession>
<dbReference type="AlphaFoldDB" id="X1VNM0"/>
<feature type="non-terminal residue" evidence="2">
    <location>
        <position position="1"/>
    </location>
</feature>
<feature type="compositionally biased region" description="Polar residues" evidence="1">
    <location>
        <begin position="194"/>
        <end position="208"/>
    </location>
</feature>
<dbReference type="EMBL" id="BARW01032179">
    <property type="protein sequence ID" value="GAJ10405.1"/>
    <property type="molecule type" value="Genomic_DNA"/>
</dbReference>
<comment type="caution">
    <text evidence="2">The sequence shown here is derived from an EMBL/GenBank/DDBJ whole genome shotgun (WGS) entry which is preliminary data.</text>
</comment>
<feature type="region of interest" description="Disordered" evidence="1">
    <location>
        <begin position="141"/>
        <end position="208"/>
    </location>
</feature>
<name>X1VNM0_9ZZZZ</name>
<evidence type="ECO:0000256" key="1">
    <source>
        <dbReference type="SAM" id="MobiDB-lite"/>
    </source>
</evidence>
<reference evidence="2" key="1">
    <citation type="journal article" date="2014" name="Front. Microbiol.">
        <title>High frequency of phylogenetically diverse reductive dehalogenase-homologous genes in deep subseafloor sedimentary metagenomes.</title>
        <authorList>
            <person name="Kawai M."/>
            <person name="Futagami T."/>
            <person name="Toyoda A."/>
            <person name="Takaki Y."/>
            <person name="Nishi S."/>
            <person name="Hori S."/>
            <person name="Arai W."/>
            <person name="Tsubouchi T."/>
            <person name="Morono Y."/>
            <person name="Uchiyama I."/>
            <person name="Ito T."/>
            <person name="Fujiyama A."/>
            <person name="Inagaki F."/>
            <person name="Takami H."/>
        </authorList>
    </citation>
    <scope>NUCLEOTIDE SEQUENCE</scope>
    <source>
        <strain evidence="2">Expedition CK06-06</strain>
    </source>
</reference>
<gene>
    <name evidence="2" type="ORF">S12H4_50988</name>
</gene>
<evidence type="ECO:0000313" key="2">
    <source>
        <dbReference type="EMBL" id="GAJ10405.1"/>
    </source>
</evidence>
<proteinExistence type="predicted"/>